<comment type="caution">
    <text evidence="2">The sequence shown here is derived from an EMBL/GenBank/DDBJ whole genome shotgun (WGS) entry which is preliminary data.</text>
</comment>
<proteinExistence type="predicted"/>
<gene>
    <name evidence="2" type="ORF">TCDM_10545</name>
</gene>
<reference evidence="2 3" key="1">
    <citation type="journal article" date="2014" name="Genome Announc.">
        <title>Trypanosoma cruzi Clone Dm28c Draft Genome Sequence.</title>
        <authorList>
            <person name="Grisard E.C."/>
            <person name="Teixeira S.M."/>
            <person name="de Almeida L.G."/>
            <person name="Stoco P.H."/>
            <person name="Gerber A.L."/>
            <person name="Talavera-Lopez C."/>
            <person name="Lima O.C."/>
            <person name="Andersson B."/>
            <person name="de Vasconcelos A.T."/>
        </authorList>
    </citation>
    <scope>NUCLEOTIDE SEQUENCE [LARGE SCALE GENOMIC DNA]</scope>
    <source>
        <strain evidence="2 3">Dm28c</strain>
    </source>
</reference>
<dbReference type="EMBL" id="AYLP01000237">
    <property type="protein sequence ID" value="ESS61827.1"/>
    <property type="molecule type" value="Genomic_DNA"/>
</dbReference>
<dbReference type="VEuPathDB" id="TriTrypDB:TCDM_10545"/>
<evidence type="ECO:0000313" key="2">
    <source>
        <dbReference type="EMBL" id="ESS61827.1"/>
    </source>
</evidence>
<feature type="compositionally biased region" description="Basic residues" evidence="1">
    <location>
        <begin position="240"/>
        <end position="276"/>
    </location>
</feature>
<accession>V5B742</accession>
<organism evidence="2 3">
    <name type="scientific">Trypanosoma cruzi Dm28c</name>
    <dbReference type="NCBI Taxonomy" id="1416333"/>
    <lineage>
        <taxon>Eukaryota</taxon>
        <taxon>Discoba</taxon>
        <taxon>Euglenozoa</taxon>
        <taxon>Kinetoplastea</taxon>
        <taxon>Metakinetoplastina</taxon>
        <taxon>Trypanosomatida</taxon>
        <taxon>Trypanosomatidae</taxon>
        <taxon>Trypanosoma</taxon>
        <taxon>Schizotrypanum</taxon>
    </lineage>
</organism>
<dbReference type="Proteomes" id="UP000017861">
    <property type="component" value="Unassembled WGS sequence"/>
</dbReference>
<dbReference type="OrthoDB" id="10634050at2759"/>
<feature type="region of interest" description="Disordered" evidence="1">
    <location>
        <begin position="240"/>
        <end position="294"/>
    </location>
</feature>
<evidence type="ECO:0000256" key="1">
    <source>
        <dbReference type="SAM" id="MobiDB-lite"/>
    </source>
</evidence>
<dbReference type="AlphaFoldDB" id="V5B742"/>
<protein>
    <submittedName>
        <fullName evidence="2">Uncharacterized protein</fullName>
    </submittedName>
</protein>
<sequence length="294" mass="34135">MTQTLRGQCPVSCANPARRLWARHCATRIVPSERNSRRVPFQSHSWRWRHPLPRRVLLASVTMLQSDRRCPTRAVLRWVGNALRGETPSATPDRRAHAIPSTLLPSFGNRTAASTLSPKKHTLKSVIAYFPREQSDSHTLRPSCRLVRRGRAHTHSSRQKTKRSLPLRATSSCVMVRHFRTIPPHAVQHFHRRREPRRILNVFFFFISAECSSCQHRVHEKHQAALQHVRRAAVCLQTRKAKKRATHVKKQKKKRSGGAGQTKRKERRQPKLKKARQPNMWQPTIRLQTQKIKT</sequence>
<name>V5B742_TRYCR</name>
<evidence type="ECO:0000313" key="3">
    <source>
        <dbReference type="Proteomes" id="UP000017861"/>
    </source>
</evidence>
<feature type="compositionally biased region" description="Polar residues" evidence="1">
    <location>
        <begin position="279"/>
        <end position="294"/>
    </location>
</feature>